<comment type="caution">
    <text evidence="6">The sequence shown here is derived from an EMBL/GenBank/DDBJ whole genome shotgun (WGS) entry which is preliminary data.</text>
</comment>
<dbReference type="SUPFAM" id="SSF52172">
    <property type="entry name" value="CheY-like"/>
    <property type="match status" value="1"/>
</dbReference>
<dbReference type="Pfam" id="PF00196">
    <property type="entry name" value="GerE"/>
    <property type="match status" value="1"/>
</dbReference>
<dbReference type="InterPro" id="IPR001789">
    <property type="entry name" value="Sig_transdc_resp-reg_receiver"/>
</dbReference>
<dbReference type="PANTHER" id="PTHR45566:SF1">
    <property type="entry name" value="HTH-TYPE TRANSCRIPTIONAL REGULATOR YHJB-RELATED"/>
    <property type="match status" value="1"/>
</dbReference>
<dbReference type="SUPFAM" id="SSF46894">
    <property type="entry name" value="C-terminal effector domain of the bipartite response regulators"/>
    <property type="match status" value="1"/>
</dbReference>
<keyword evidence="2" id="KW-0238">DNA-binding</keyword>
<dbReference type="GO" id="GO:0000160">
    <property type="term" value="P:phosphorelay signal transduction system"/>
    <property type="evidence" value="ECO:0007669"/>
    <property type="project" value="InterPro"/>
</dbReference>
<dbReference type="InterPro" id="IPR016032">
    <property type="entry name" value="Sig_transdc_resp-reg_C-effctor"/>
</dbReference>
<sequence>MRMLLADDHDLFREAVSAMLTAEGGVAVVSVSRLDAVLQNLAGEPFDLILLDYQMPGMNGFAGLRQVKEAAPTVPVAVMSGTTLRELAEEALANGAAGFVPKTLGIRAMIAAVKRMGAGEIFAPLSMLDSPPALQPPLEDLTRREREVLEGICNGKSNKEIARDLDVQEVTVKLHVKTLARKLGARNRTHAAMIARDGGLLRS</sequence>
<reference evidence="6 7" key="1">
    <citation type="submission" date="2020-02" db="EMBL/GenBank/DDBJ databases">
        <title>Rhodobacter algicola sp. nov., isolated from microalga culture.</title>
        <authorList>
            <person name="Park C.-Y."/>
        </authorList>
    </citation>
    <scope>NUCLEOTIDE SEQUENCE [LARGE SCALE GENOMIC DNA]</scope>
    <source>
        <strain evidence="6 7">ETT8</strain>
    </source>
</reference>
<dbReference type="AlphaFoldDB" id="A0A6B3RPK4"/>
<evidence type="ECO:0000259" key="5">
    <source>
        <dbReference type="PROSITE" id="PS50110"/>
    </source>
</evidence>
<accession>A0A6B3RPK4</accession>
<dbReference type="InterPro" id="IPR000792">
    <property type="entry name" value="Tscrpt_reg_LuxR_C"/>
</dbReference>
<proteinExistence type="predicted"/>
<dbReference type="InterPro" id="IPR058245">
    <property type="entry name" value="NreC/VraR/RcsB-like_REC"/>
</dbReference>
<dbReference type="Gene3D" id="1.10.10.10">
    <property type="entry name" value="Winged helix-like DNA-binding domain superfamily/Winged helix DNA-binding domain"/>
    <property type="match status" value="1"/>
</dbReference>
<dbReference type="SMART" id="SM00448">
    <property type="entry name" value="REC"/>
    <property type="match status" value="1"/>
</dbReference>
<dbReference type="PANTHER" id="PTHR45566">
    <property type="entry name" value="HTH-TYPE TRANSCRIPTIONAL REGULATOR YHJB-RELATED"/>
    <property type="match status" value="1"/>
</dbReference>
<dbReference type="PRINTS" id="PR00038">
    <property type="entry name" value="HTHLUXR"/>
</dbReference>
<feature type="domain" description="HTH luxR-type" evidence="4">
    <location>
        <begin position="134"/>
        <end position="199"/>
    </location>
</feature>
<evidence type="ECO:0000256" key="1">
    <source>
        <dbReference type="ARBA" id="ARBA00022553"/>
    </source>
</evidence>
<dbReference type="InterPro" id="IPR036388">
    <property type="entry name" value="WH-like_DNA-bd_sf"/>
</dbReference>
<dbReference type="SMART" id="SM00421">
    <property type="entry name" value="HTH_LUXR"/>
    <property type="match status" value="1"/>
</dbReference>
<dbReference type="CDD" id="cd17535">
    <property type="entry name" value="REC_NarL-like"/>
    <property type="match status" value="1"/>
</dbReference>
<dbReference type="PROSITE" id="PS50110">
    <property type="entry name" value="RESPONSE_REGULATORY"/>
    <property type="match status" value="1"/>
</dbReference>
<protein>
    <submittedName>
        <fullName evidence="6">Response regulator transcription factor</fullName>
    </submittedName>
</protein>
<organism evidence="6 7">
    <name type="scientific">Pseudotabrizicola algicola</name>
    <dbReference type="NCBI Taxonomy" id="2709381"/>
    <lineage>
        <taxon>Bacteria</taxon>
        <taxon>Pseudomonadati</taxon>
        <taxon>Pseudomonadota</taxon>
        <taxon>Alphaproteobacteria</taxon>
        <taxon>Rhodobacterales</taxon>
        <taxon>Paracoccaceae</taxon>
        <taxon>Pseudotabrizicola</taxon>
    </lineage>
</organism>
<keyword evidence="1 3" id="KW-0597">Phosphoprotein</keyword>
<feature type="domain" description="Response regulatory" evidence="5">
    <location>
        <begin position="2"/>
        <end position="117"/>
    </location>
</feature>
<dbReference type="EMBL" id="JAAIKE010000004">
    <property type="protein sequence ID" value="NEX47401.1"/>
    <property type="molecule type" value="Genomic_DNA"/>
</dbReference>
<evidence type="ECO:0000256" key="2">
    <source>
        <dbReference type="ARBA" id="ARBA00023125"/>
    </source>
</evidence>
<dbReference type="Pfam" id="PF00072">
    <property type="entry name" value="Response_reg"/>
    <property type="match status" value="1"/>
</dbReference>
<dbReference type="GO" id="GO:0003677">
    <property type="term" value="F:DNA binding"/>
    <property type="evidence" value="ECO:0007669"/>
    <property type="project" value="UniProtKB-KW"/>
</dbReference>
<dbReference type="CDD" id="cd06170">
    <property type="entry name" value="LuxR_C_like"/>
    <property type="match status" value="1"/>
</dbReference>
<dbReference type="Gene3D" id="3.40.50.2300">
    <property type="match status" value="1"/>
</dbReference>
<dbReference type="InterPro" id="IPR051015">
    <property type="entry name" value="EvgA-like"/>
</dbReference>
<gene>
    <name evidence="6" type="ORF">G3572_14405</name>
</gene>
<feature type="modified residue" description="4-aspartylphosphate" evidence="3">
    <location>
        <position position="52"/>
    </location>
</feature>
<evidence type="ECO:0000256" key="3">
    <source>
        <dbReference type="PROSITE-ProRule" id="PRU00169"/>
    </source>
</evidence>
<name>A0A6B3RPK4_9RHOB</name>
<evidence type="ECO:0000313" key="6">
    <source>
        <dbReference type="EMBL" id="NEX47401.1"/>
    </source>
</evidence>
<evidence type="ECO:0000313" key="7">
    <source>
        <dbReference type="Proteomes" id="UP000481421"/>
    </source>
</evidence>
<evidence type="ECO:0000259" key="4">
    <source>
        <dbReference type="PROSITE" id="PS50043"/>
    </source>
</evidence>
<dbReference type="Proteomes" id="UP000481421">
    <property type="component" value="Unassembled WGS sequence"/>
</dbReference>
<dbReference type="PROSITE" id="PS50043">
    <property type="entry name" value="HTH_LUXR_2"/>
    <property type="match status" value="1"/>
</dbReference>
<keyword evidence="7" id="KW-1185">Reference proteome</keyword>
<dbReference type="GO" id="GO:0006355">
    <property type="term" value="P:regulation of DNA-templated transcription"/>
    <property type="evidence" value="ECO:0007669"/>
    <property type="project" value="InterPro"/>
</dbReference>
<dbReference type="InterPro" id="IPR011006">
    <property type="entry name" value="CheY-like_superfamily"/>
</dbReference>